<accession>A0A4Z2GZ88</accession>
<sequence length="306" mass="35293">MMDFNQRVMEKFANFKERRAIFIYMQWSYSVKHPMSGFLMRSEADDRHLISDGELPTTDRDRAAAERDSLPLISGSPVFNTAACHSVSTSRVAEQIKSHLRAWTGTIRRCVKLPDSKLNYFRRKYRAAPNILHSAVFWPQTPDGTIFPIRILSVFSYVNLRNLIHSPRPASFSSHVGFICLFGTTTKLPNYKWRQRDETLEESYCMPEQVTEHFELVGIDLVGEQCTNNGSVHQFTEWLEVHPQDKELTVTQAWSNVRPSYDVFVKAATKPFPRNFEFKELRASTKLNSSTTVVELRGTIFIDSNQ</sequence>
<dbReference type="AlphaFoldDB" id="A0A4Z2GZ88"/>
<keyword evidence="2" id="KW-1185">Reference proteome</keyword>
<dbReference type="EMBL" id="SRLO01000374">
    <property type="protein sequence ID" value="TNN58621.1"/>
    <property type="molecule type" value="Genomic_DNA"/>
</dbReference>
<evidence type="ECO:0000313" key="2">
    <source>
        <dbReference type="Proteomes" id="UP000314294"/>
    </source>
</evidence>
<evidence type="ECO:0000313" key="1">
    <source>
        <dbReference type="EMBL" id="TNN58621.1"/>
    </source>
</evidence>
<organism evidence="1 2">
    <name type="scientific">Liparis tanakae</name>
    <name type="common">Tanaka's snailfish</name>
    <dbReference type="NCBI Taxonomy" id="230148"/>
    <lineage>
        <taxon>Eukaryota</taxon>
        <taxon>Metazoa</taxon>
        <taxon>Chordata</taxon>
        <taxon>Craniata</taxon>
        <taxon>Vertebrata</taxon>
        <taxon>Euteleostomi</taxon>
        <taxon>Actinopterygii</taxon>
        <taxon>Neopterygii</taxon>
        <taxon>Teleostei</taxon>
        <taxon>Neoteleostei</taxon>
        <taxon>Acanthomorphata</taxon>
        <taxon>Eupercaria</taxon>
        <taxon>Perciformes</taxon>
        <taxon>Cottioidei</taxon>
        <taxon>Cottales</taxon>
        <taxon>Liparidae</taxon>
        <taxon>Liparis</taxon>
    </lineage>
</organism>
<dbReference type="Proteomes" id="UP000314294">
    <property type="component" value="Unassembled WGS sequence"/>
</dbReference>
<gene>
    <name evidence="1" type="ORF">EYF80_031124</name>
</gene>
<proteinExistence type="predicted"/>
<name>A0A4Z2GZ88_9TELE</name>
<comment type="caution">
    <text evidence="1">The sequence shown here is derived from an EMBL/GenBank/DDBJ whole genome shotgun (WGS) entry which is preliminary data.</text>
</comment>
<protein>
    <submittedName>
        <fullName evidence="1">Uncharacterized protein</fullName>
    </submittedName>
</protein>
<reference evidence="1 2" key="1">
    <citation type="submission" date="2019-03" db="EMBL/GenBank/DDBJ databases">
        <title>First draft genome of Liparis tanakae, snailfish: a comprehensive survey of snailfish specific genes.</title>
        <authorList>
            <person name="Kim W."/>
            <person name="Song I."/>
            <person name="Jeong J.-H."/>
            <person name="Kim D."/>
            <person name="Kim S."/>
            <person name="Ryu S."/>
            <person name="Song J.Y."/>
            <person name="Lee S.K."/>
        </authorList>
    </citation>
    <scope>NUCLEOTIDE SEQUENCE [LARGE SCALE GENOMIC DNA]</scope>
    <source>
        <tissue evidence="1">Muscle</tissue>
    </source>
</reference>